<evidence type="ECO:0000256" key="17">
    <source>
        <dbReference type="SAM" id="MobiDB-lite"/>
    </source>
</evidence>
<dbReference type="GO" id="GO:0005198">
    <property type="term" value="F:structural molecule activity"/>
    <property type="evidence" value="ECO:0007669"/>
    <property type="project" value="InterPro"/>
</dbReference>
<dbReference type="Gene3D" id="2.130.10.10">
    <property type="entry name" value="YVTN repeat-like/Quinoprotein amine dehydrogenase"/>
    <property type="match status" value="1"/>
</dbReference>
<keyword evidence="7" id="KW-0931">ER-Golgi transport</keyword>
<keyword evidence="9" id="KW-0333">Golgi apparatus</keyword>
<dbReference type="GO" id="GO:0030126">
    <property type="term" value="C:COPI vesicle coat"/>
    <property type="evidence" value="ECO:0007669"/>
    <property type="project" value="InterPro"/>
</dbReference>
<evidence type="ECO:0000256" key="8">
    <source>
        <dbReference type="ARBA" id="ARBA00022927"/>
    </source>
</evidence>
<name>A0AAV2ZFP3_PYXAD</name>
<dbReference type="PANTHER" id="PTHR19876">
    <property type="entry name" value="COATOMER"/>
    <property type="match status" value="1"/>
</dbReference>
<dbReference type="Pfam" id="PF00400">
    <property type="entry name" value="WD40"/>
    <property type="match status" value="6"/>
</dbReference>
<evidence type="ECO:0000256" key="15">
    <source>
        <dbReference type="ARBA" id="ARBA00081575"/>
    </source>
</evidence>
<feature type="repeat" description="WD" evidence="16">
    <location>
        <begin position="47"/>
        <end position="88"/>
    </location>
</feature>
<dbReference type="GO" id="GO:0006886">
    <property type="term" value="P:intracellular protein transport"/>
    <property type="evidence" value="ECO:0007669"/>
    <property type="project" value="InterPro"/>
</dbReference>
<dbReference type="InterPro" id="IPR015943">
    <property type="entry name" value="WD40/YVTN_repeat-like_dom_sf"/>
</dbReference>
<comment type="subcellular location">
    <subcellularLocation>
        <location evidence="2">Cytoplasmic vesicle</location>
        <location evidence="2">COPI-coated vesicle membrane</location>
        <topology evidence="2">Peripheral membrane protein</topology>
        <orientation evidence="2">Cytoplasmic side</orientation>
    </subcellularLocation>
    <subcellularLocation>
        <location evidence="1">Golgi apparatus membrane</location>
        <topology evidence="1">Peripheral membrane protein</topology>
        <orientation evidence="1">Cytoplasmic side</orientation>
    </subcellularLocation>
</comment>
<comment type="subunit">
    <text evidence="13">Oligomeric complex that consists of at least the alpha, beta, beta', gamma, delta, epsilon and zeta subunits. Interacts with SCYL1. Interacts with JAGN1. Interacts with TMEM41B. Interacts with SVEP1. Probably interacts with PEX11A.</text>
</comment>
<feature type="repeat" description="WD" evidence="16">
    <location>
        <begin position="89"/>
        <end position="130"/>
    </location>
</feature>
<sequence>MLTKFETKSARVKGLSFHPKRPWVLTSLHNGVIQLWDYRMCTLIDKFDEHDGPVRGIDFHKQQPLFVSGGDDYKIKVWNYKLRRCLFTLLGHLDYIRTTFFHHEYPWILSASDDQTIRIWNWQSRTCVCVLTGHNHYVMCAQFHPSEDLVVSASLDQTVRVWDISGLRKKNLSPGAVDSDVRGITGVDLFGTTDAVVKHVLEGHDRGVNWAAFHPTMPLIVSGADDRQVKIWRMNESKAWEVDTCRGHYNNVSCAVFHPRQELILSNSEDKSIRVWDMSKRTGVQTFRRDHDRFWVLAAHPNLNLFAAEKPNRCSVFSDHGIIRTLDLPIYITRVKGNNVYCLDRECRPRVLTIDPTEFKFKLALINRKYDEVLHMVRKAKLVGQSIIAYLQKKGYPEVALHFVKDEKTRFSLALECGNIEIALEAAKALDDKSCWEKLGEVALLQGNHQIVEMCYQRTKNFDKLSFLYLITGNLEKLRKMMKIAEIRKDMSGQYQNALYLGDIDERVRILKNCGQKSLAYLTAATHGITDEEEKLRESFDPEKEIIPEVDPDAKLLLPPPPVMPLDTNWPLLTVSKGFFEGTIASKAKGLAADIDIETVGGEGWGEDAELQLDEDGFVDAGDTFGDEAPGKGQEEGGGWDVEEDLDLPPELDVPSGPSGTGEDGFFVPPTKGSSPAQMWCNNSQLPVDHILAGSFETAMRLLHDQVGVVNFGPYKQHFLHTLSRGRTTFQALPGLPSMYGYPQRNWKDSGLKNGLPAVGLKLSDLIQRLQLCYQLTTSGKFEEAVEKFRLILLSIPLLVVDNKQEISEAQQLITICREYIVGLSMEIERKKLPKDTLEQQKRICEMAAYFTHCSLQPIHMILVLRTAVNLFFKLKNFKTAAVFARRLLELGPKPEVSQQTRKILAACEKNLTDTYQLNYDMHNPFDICAASYRPIYRGKPVEKCPLSGACYSPEYKGQTCRVTTVTEIGKDVIGLRISPLQFR</sequence>
<dbReference type="FunFam" id="1.25.40.470:FF:000002">
    <property type="entry name" value="Coatomer subunit alpha"/>
    <property type="match status" value="1"/>
</dbReference>
<dbReference type="Proteomes" id="UP001181693">
    <property type="component" value="Unassembled WGS sequence"/>
</dbReference>
<dbReference type="SUPFAM" id="SSF50978">
    <property type="entry name" value="WD40 repeat-like"/>
    <property type="match status" value="1"/>
</dbReference>
<evidence type="ECO:0000259" key="18">
    <source>
        <dbReference type="Pfam" id="PF06957"/>
    </source>
</evidence>
<evidence type="ECO:0000313" key="21">
    <source>
        <dbReference type="Proteomes" id="UP001181693"/>
    </source>
</evidence>
<dbReference type="InterPro" id="IPR050844">
    <property type="entry name" value="Coatomer_complex_subunit"/>
</dbReference>
<evidence type="ECO:0000259" key="19">
    <source>
        <dbReference type="Pfam" id="PF23953"/>
    </source>
</evidence>
<dbReference type="PROSITE" id="PS50082">
    <property type="entry name" value="WD_REPEATS_2"/>
    <property type="match status" value="6"/>
</dbReference>
<evidence type="ECO:0000256" key="10">
    <source>
        <dbReference type="ARBA" id="ARBA00023136"/>
    </source>
</evidence>
<dbReference type="PRINTS" id="PR00320">
    <property type="entry name" value="GPROTEINBRPT"/>
</dbReference>
<evidence type="ECO:0000256" key="2">
    <source>
        <dbReference type="ARBA" id="ARBA00004347"/>
    </source>
</evidence>
<dbReference type="AlphaFoldDB" id="A0AAV2ZFP3"/>
<dbReference type="GO" id="GO:0006890">
    <property type="term" value="P:retrograde vesicle-mediated transport, Golgi to endoplasmic reticulum"/>
    <property type="evidence" value="ECO:0007669"/>
    <property type="project" value="TreeGrafter"/>
</dbReference>
<accession>A0AAV2ZFP3</accession>
<evidence type="ECO:0000256" key="16">
    <source>
        <dbReference type="PROSITE-ProRule" id="PRU00221"/>
    </source>
</evidence>
<dbReference type="PANTHER" id="PTHR19876:SF1">
    <property type="entry name" value="COATOMER SUBUNIT ALPHA"/>
    <property type="match status" value="1"/>
</dbReference>
<dbReference type="PROSITE" id="PS00678">
    <property type="entry name" value="WD_REPEATS_1"/>
    <property type="match status" value="1"/>
</dbReference>
<feature type="domain" description="Coatomer alpha subunit C-terminal" evidence="18">
    <location>
        <begin position="577"/>
        <end position="984"/>
    </location>
</feature>
<protein>
    <recommendedName>
        <fullName evidence="14">Coatomer subunit alpha</fullName>
    </recommendedName>
    <alternativeName>
        <fullName evidence="15">Alpha-coat protein</fullName>
    </alternativeName>
</protein>
<dbReference type="PROSITE" id="PS50294">
    <property type="entry name" value="WD_REPEATS_REGION"/>
    <property type="match status" value="5"/>
</dbReference>
<feature type="region of interest" description="Disordered" evidence="17">
    <location>
        <begin position="624"/>
        <end position="646"/>
    </location>
</feature>
<dbReference type="InterPro" id="IPR020472">
    <property type="entry name" value="WD40_PAC1"/>
</dbReference>
<dbReference type="GO" id="GO:0000139">
    <property type="term" value="C:Golgi membrane"/>
    <property type="evidence" value="ECO:0007669"/>
    <property type="project" value="UniProtKB-SubCell"/>
</dbReference>
<dbReference type="Pfam" id="PF06957">
    <property type="entry name" value="COPI_C"/>
    <property type="match status" value="1"/>
</dbReference>
<dbReference type="InterPro" id="IPR010714">
    <property type="entry name" value="Coatomer_asu_C"/>
</dbReference>
<evidence type="ECO:0000256" key="11">
    <source>
        <dbReference type="ARBA" id="ARBA00024791"/>
    </source>
</evidence>
<dbReference type="InterPro" id="IPR047312">
    <property type="entry name" value="Coatomer_alpha_WD-assoc_reg"/>
</dbReference>
<evidence type="ECO:0000256" key="3">
    <source>
        <dbReference type="ARBA" id="ARBA00022448"/>
    </source>
</evidence>
<dbReference type="Gene3D" id="1.25.40.470">
    <property type="match status" value="1"/>
</dbReference>
<dbReference type="InterPro" id="IPR001680">
    <property type="entry name" value="WD40_rpt"/>
</dbReference>
<feature type="repeat" description="WD" evidence="16">
    <location>
        <begin position="201"/>
        <end position="242"/>
    </location>
</feature>
<feature type="repeat" description="WD" evidence="16">
    <location>
        <begin position="245"/>
        <end position="286"/>
    </location>
</feature>
<evidence type="ECO:0000256" key="13">
    <source>
        <dbReference type="ARBA" id="ARBA00062633"/>
    </source>
</evidence>
<organism evidence="20 21">
    <name type="scientific">Pyxicephalus adspersus</name>
    <name type="common">African bullfrog</name>
    <dbReference type="NCBI Taxonomy" id="30357"/>
    <lineage>
        <taxon>Eukaryota</taxon>
        <taxon>Metazoa</taxon>
        <taxon>Chordata</taxon>
        <taxon>Craniata</taxon>
        <taxon>Vertebrata</taxon>
        <taxon>Euteleostomi</taxon>
        <taxon>Amphibia</taxon>
        <taxon>Batrachia</taxon>
        <taxon>Anura</taxon>
        <taxon>Neobatrachia</taxon>
        <taxon>Ranoidea</taxon>
        <taxon>Pyxicephalidae</taxon>
        <taxon>Pyxicephalinae</taxon>
        <taxon>Pyxicephalus</taxon>
    </lineage>
</organism>
<dbReference type="InterPro" id="IPR019775">
    <property type="entry name" value="WD40_repeat_CS"/>
</dbReference>
<dbReference type="Pfam" id="PF23953">
    <property type="entry name" value="TPR_COPA_B"/>
    <property type="match status" value="1"/>
</dbReference>
<dbReference type="InterPro" id="IPR056176">
    <property type="entry name" value="TPR_COPA_B"/>
</dbReference>
<dbReference type="FunFam" id="2.130.10.10:FF:000010">
    <property type="entry name" value="Coatomer subunit alpha"/>
    <property type="match status" value="1"/>
</dbReference>
<comment type="function">
    <text evidence="11">The coatomer is a cytosolic protein complex that binds to dilysine motifs and reversibly associates with Golgi non-clathrin-coated vesicles, which further mediate biosynthetic protein transport from the ER, via the Golgi up to the trans Golgi network. Coatomer complex is required for budding from Golgi membranes, and is essential for the retrograde Golgi-to-ER transport of dilysine-tagged proteins. In mammals, the coatomer can only be recruited by membranes associated to ADP-ribosylation factors (ARFs), which are small GTP-binding proteins; the complex also influences the Golgi structural integrity, as well as the processing, activity, and endocytic recycling of LDL receptors.</text>
</comment>
<evidence type="ECO:0000256" key="12">
    <source>
        <dbReference type="ARBA" id="ARBA00057585"/>
    </source>
</evidence>
<keyword evidence="5 16" id="KW-0853">WD repeat</keyword>
<keyword evidence="10" id="KW-0472">Membrane</keyword>
<dbReference type="GO" id="GO:0006888">
    <property type="term" value="P:endoplasmic reticulum to Golgi vesicle-mediated transport"/>
    <property type="evidence" value="ECO:0007669"/>
    <property type="project" value="TreeGrafter"/>
</dbReference>
<evidence type="ECO:0000256" key="5">
    <source>
        <dbReference type="ARBA" id="ARBA00022574"/>
    </source>
</evidence>
<feature type="repeat" description="WD" evidence="16">
    <location>
        <begin position="131"/>
        <end position="165"/>
    </location>
</feature>
<evidence type="ECO:0000256" key="7">
    <source>
        <dbReference type="ARBA" id="ARBA00022892"/>
    </source>
</evidence>
<evidence type="ECO:0000256" key="6">
    <source>
        <dbReference type="ARBA" id="ARBA00022737"/>
    </source>
</evidence>
<evidence type="ECO:0000313" key="20">
    <source>
        <dbReference type="EMBL" id="DBA13946.1"/>
    </source>
</evidence>
<keyword evidence="3" id="KW-0813">Transport</keyword>
<dbReference type="EMBL" id="DYDO01000013">
    <property type="protein sequence ID" value="DBA13946.1"/>
    <property type="molecule type" value="Genomic_DNA"/>
</dbReference>
<keyword evidence="21" id="KW-1185">Reference proteome</keyword>
<feature type="repeat" description="WD" evidence="16">
    <location>
        <begin position="5"/>
        <end position="39"/>
    </location>
</feature>
<comment type="function">
    <text evidence="12">Xenin stimulates exocrine pancreatic secretion. It inhibits pentagastrin-stimulated secretion of acid, to induce exocrine pancreatic secretion and to affect small and large intestinal motility. In the gut, xenin interacts with the neurotensin receptor.</text>
</comment>
<proteinExistence type="predicted"/>
<dbReference type="CDD" id="cd22948">
    <property type="entry name" value="Coatomer_WDAD_alpha"/>
    <property type="match status" value="1"/>
</dbReference>
<keyword evidence="8" id="KW-0653">Protein transport</keyword>
<evidence type="ECO:0000256" key="1">
    <source>
        <dbReference type="ARBA" id="ARBA00004255"/>
    </source>
</evidence>
<dbReference type="CDD" id="cd00200">
    <property type="entry name" value="WD40"/>
    <property type="match status" value="1"/>
</dbReference>
<dbReference type="GO" id="GO:0006891">
    <property type="term" value="P:intra-Golgi vesicle-mediated transport"/>
    <property type="evidence" value="ECO:0007669"/>
    <property type="project" value="TreeGrafter"/>
</dbReference>
<keyword evidence="6" id="KW-0677">Repeat</keyword>
<feature type="domain" description="COPA/B TPR" evidence="19">
    <location>
        <begin position="371"/>
        <end position="527"/>
    </location>
</feature>
<dbReference type="SMART" id="SM00320">
    <property type="entry name" value="WD40"/>
    <property type="match status" value="6"/>
</dbReference>
<comment type="caution">
    <text evidence="20">The sequence shown here is derived from an EMBL/GenBank/DDBJ whole genome shotgun (WGS) entry which is preliminary data.</text>
</comment>
<evidence type="ECO:0000256" key="4">
    <source>
        <dbReference type="ARBA" id="ARBA00022490"/>
    </source>
</evidence>
<evidence type="ECO:0000256" key="9">
    <source>
        <dbReference type="ARBA" id="ARBA00023034"/>
    </source>
</evidence>
<evidence type="ECO:0000256" key="14">
    <source>
        <dbReference type="ARBA" id="ARBA00073979"/>
    </source>
</evidence>
<dbReference type="InterPro" id="IPR036322">
    <property type="entry name" value="WD40_repeat_dom_sf"/>
</dbReference>
<keyword evidence="4" id="KW-0963">Cytoplasm</keyword>
<gene>
    <name evidence="20" type="ORF">GDO54_004970</name>
</gene>
<reference evidence="20" key="1">
    <citation type="thesis" date="2020" institute="ProQuest LLC" country="789 East Eisenhower Parkway, Ann Arbor, MI, USA">
        <title>Comparative Genomics and Chromosome Evolution.</title>
        <authorList>
            <person name="Mudd A.B."/>
        </authorList>
    </citation>
    <scope>NUCLEOTIDE SEQUENCE</scope>
    <source>
        <strain evidence="20">1538</strain>
        <tissue evidence="20">Blood</tissue>
    </source>
</reference>